<sequence length="78" mass="8757">MAPASNRVLGIHCPGRNVVALLIHSDYTDELRFRLKKFKVILKDDIDPCDVKPLRDPKYADATKKGESIYLSCTIVIA</sequence>
<proteinExistence type="predicted"/>
<keyword evidence="2" id="KW-1185">Reference proteome</keyword>
<evidence type="ECO:0000313" key="2">
    <source>
        <dbReference type="Proteomes" id="UP000252139"/>
    </source>
</evidence>
<comment type="caution">
    <text evidence="1">The sequence shown here is derived from an EMBL/GenBank/DDBJ whole genome shotgun (WGS) entry which is preliminary data.</text>
</comment>
<organism evidence="1 2">
    <name type="scientific">Rhizopus azygosporus</name>
    <name type="common">Rhizopus microsporus var. azygosporus</name>
    <dbReference type="NCBI Taxonomy" id="86630"/>
    <lineage>
        <taxon>Eukaryota</taxon>
        <taxon>Fungi</taxon>
        <taxon>Fungi incertae sedis</taxon>
        <taxon>Mucoromycota</taxon>
        <taxon>Mucoromycotina</taxon>
        <taxon>Mucoromycetes</taxon>
        <taxon>Mucorales</taxon>
        <taxon>Mucorineae</taxon>
        <taxon>Rhizopodaceae</taxon>
        <taxon>Rhizopus</taxon>
    </lineage>
</organism>
<evidence type="ECO:0000313" key="1">
    <source>
        <dbReference type="EMBL" id="RCH89933.1"/>
    </source>
</evidence>
<dbReference type="Proteomes" id="UP000252139">
    <property type="component" value="Unassembled WGS sequence"/>
</dbReference>
<dbReference type="EMBL" id="PJQL01001203">
    <property type="protein sequence ID" value="RCH89933.1"/>
    <property type="molecule type" value="Genomic_DNA"/>
</dbReference>
<dbReference type="AlphaFoldDB" id="A0A367JJ23"/>
<name>A0A367JJ23_RHIAZ</name>
<gene>
    <name evidence="1" type="ORF">CU097_011473</name>
</gene>
<protein>
    <submittedName>
        <fullName evidence="1">Uncharacterized protein</fullName>
    </submittedName>
</protein>
<reference evidence="1 2" key="1">
    <citation type="journal article" date="2018" name="G3 (Bethesda)">
        <title>Phylogenetic and Phylogenomic Definition of Rhizopus Species.</title>
        <authorList>
            <person name="Gryganskyi A.P."/>
            <person name="Golan J."/>
            <person name="Dolatabadi S."/>
            <person name="Mondo S."/>
            <person name="Robb S."/>
            <person name="Idnurm A."/>
            <person name="Muszewska A."/>
            <person name="Steczkiewicz K."/>
            <person name="Masonjones S."/>
            <person name="Liao H.L."/>
            <person name="Gajdeczka M.T."/>
            <person name="Anike F."/>
            <person name="Vuek A."/>
            <person name="Anishchenko I.M."/>
            <person name="Voigt K."/>
            <person name="de Hoog G.S."/>
            <person name="Smith M.E."/>
            <person name="Heitman J."/>
            <person name="Vilgalys R."/>
            <person name="Stajich J.E."/>
        </authorList>
    </citation>
    <scope>NUCLEOTIDE SEQUENCE [LARGE SCALE GENOMIC DNA]</scope>
    <source>
        <strain evidence="1 2">CBS 357.93</strain>
    </source>
</reference>
<dbReference type="OrthoDB" id="2279044at2759"/>
<accession>A0A367JJ23</accession>